<comment type="caution">
    <text evidence="15">The sequence shown here is derived from an EMBL/GenBank/DDBJ whole genome shotgun (WGS) entry which is preliminary data.</text>
</comment>
<organism evidence="15 16">
    <name type="scientific">Magnetovibrio blakemorei</name>
    <dbReference type="NCBI Taxonomy" id="28181"/>
    <lineage>
        <taxon>Bacteria</taxon>
        <taxon>Pseudomonadati</taxon>
        <taxon>Pseudomonadota</taxon>
        <taxon>Alphaproteobacteria</taxon>
        <taxon>Rhodospirillales</taxon>
        <taxon>Magnetovibrionaceae</taxon>
        <taxon>Magnetovibrio</taxon>
    </lineage>
</organism>
<dbReference type="STRING" id="28181.BEN30_15665"/>
<evidence type="ECO:0000256" key="11">
    <source>
        <dbReference type="SAM" id="Phobius"/>
    </source>
</evidence>
<evidence type="ECO:0000256" key="8">
    <source>
        <dbReference type="ARBA" id="ARBA00022840"/>
    </source>
</evidence>
<dbReference type="PANTHER" id="PTHR43047">
    <property type="entry name" value="TWO-COMPONENT HISTIDINE PROTEIN KINASE"/>
    <property type="match status" value="1"/>
</dbReference>
<dbReference type="InterPro" id="IPR003594">
    <property type="entry name" value="HATPase_dom"/>
</dbReference>
<dbReference type="CDD" id="cd00082">
    <property type="entry name" value="HisKA"/>
    <property type="match status" value="1"/>
</dbReference>
<feature type="transmembrane region" description="Helical" evidence="11">
    <location>
        <begin position="44"/>
        <end position="61"/>
    </location>
</feature>
<dbReference type="NCBIfam" id="TIGR00229">
    <property type="entry name" value="sensory_box"/>
    <property type="match status" value="1"/>
</dbReference>
<dbReference type="PANTHER" id="PTHR43047:SF63">
    <property type="entry name" value="HISTIDINE KINASE"/>
    <property type="match status" value="1"/>
</dbReference>
<evidence type="ECO:0000259" key="13">
    <source>
        <dbReference type="PROSITE" id="PS50112"/>
    </source>
</evidence>
<keyword evidence="16" id="KW-1185">Reference proteome</keyword>
<keyword evidence="6" id="KW-0547">Nucleotide-binding</keyword>
<dbReference type="InterPro" id="IPR004358">
    <property type="entry name" value="Sig_transdc_His_kin-like_C"/>
</dbReference>
<dbReference type="Proteomes" id="UP000095347">
    <property type="component" value="Unassembled WGS sequence"/>
</dbReference>
<dbReference type="Pfam" id="PF00989">
    <property type="entry name" value="PAS"/>
    <property type="match status" value="1"/>
</dbReference>
<dbReference type="PROSITE" id="PS50112">
    <property type="entry name" value="PAS"/>
    <property type="match status" value="1"/>
</dbReference>
<feature type="domain" description="PAC" evidence="14">
    <location>
        <begin position="169"/>
        <end position="223"/>
    </location>
</feature>
<evidence type="ECO:0000313" key="15">
    <source>
        <dbReference type="EMBL" id="OEJ65118.1"/>
    </source>
</evidence>
<feature type="transmembrane region" description="Helical" evidence="11">
    <location>
        <begin position="16"/>
        <end position="37"/>
    </location>
</feature>
<protein>
    <recommendedName>
        <fullName evidence="3">histidine kinase</fullName>
        <ecNumber evidence="3">2.7.13.3</ecNumber>
    </recommendedName>
</protein>
<dbReference type="InterPro" id="IPR001610">
    <property type="entry name" value="PAC"/>
</dbReference>
<dbReference type="Pfam" id="PF02518">
    <property type="entry name" value="HATPase_c"/>
    <property type="match status" value="1"/>
</dbReference>
<dbReference type="SMART" id="SM00388">
    <property type="entry name" value="HisKA"/>
    <property type="match status" value="1"/>
</dbReference>
<keyword evidence="4" id="KW-0597">Phosphoprotein</keyword>
<keyword evidence="8" id="KW-0067">ATP-binding</keyword>
<dbReference type="InterPro" id="IPR003661">
    <property type="entry name" value="HisK_dim/P_dom"/>
</dbReference>
<dbReference type="InterPro" id="IPR000700">
    <property type="entry name" value="PAS-assoc_C"/>
</dbReference>
<dbReference type="PROSITE" id="PS50109">
    <property type="entry name" value="HIS_KIN"/>
    <property type="match status" value="1"/>
</dbReference>
<evidence type="ECO:0000256" key="10">
    <source>
        <dbReference type="ARBA" id="ARBA00023136"/>
    </source>
</evidence>
<dbReference type="InterPro" id="IPR036890">
    <property type="entry name" value="HATPase_C_sf"/>
</dbReference>
<evidence type="ECO:0000259" key="14">
    <source>
        <dbReference type="PROSITE" id="PS50113"/>
    </source>
</evidence>
<keyword evidence="9" id="KW-0902">Two-component regulatory system</keyword>
<evidence type="ECO:0000259" key="12">
    <source>
        <dbReference type="PROSITE" id="PS50109"/>
    </source>
</evidence>
<dbReference type="GO" id="GO:0009927">
    <property type="term" value="F:histidine phosphotransfer kinase activity"/>
    <property type="evidence" value="ECO:0007669"/>
    <property type="project" value="TreeGrafter"/>
</dbReference>
<name>A0A1E5Q4W3_9PROT</name>
<dbReference type="Gene3D" id="3.30.450.20">
    <property type="entry name" value="PAS domain"/>
    <property type="match status" value="1"/>
</dbReference>
<dbReference type="SMART" id="SM00091">
    <property type="entry name" value="PAS"/>
    <property type="match status" value="1"/>
</dbReference>
<dbReference type="EMBL" id="MCGG01000055">
    <property type="protein sequence ID" value="OEJ65118.1"/>
    <property type="molecule type" value="Genomic_DNA"/>
</dbReference>
<dbReference type="InterPro" id="IPR005467">
    <property type="entry name" value="His_kinase_dom"/>
</dbReference>
<evidence type="ECO:0000256" key="6">
    <source>
        <dbReference type="ARBA" id="ARBA00022741"/>
    </source>
</evidence>
<dbReference type="Gene3D" id="1.10.287.130">
    <property type="match status" value="1"/>
</dbReference>
<dbReference type="GO" id="GO:0005886">
    <property type="term" value="C:plasma membrane"/>
    <property type="evidence" value="ECO:0007669"/>
    <property type="project" value="TreeGrafter"/>
</dbReference>
<keyword evidence="11" id="KW-0812">Transmembrane</keyword>
<evidence type="ECO:0000256" key="5">
    <source>
        <dbReference type="ARBA" id="ARBA00022679"/>
    </source>
</evidence>
<feature type="domain" description="Histidine kinase" evidence="12">
    <location>
        <begin position="241"/>
        <end position="462"/>
    </location>
</feature>
<comment type="catalytic activity">
    <reaction evidence="1">
        <text>ATP + protein L-histidine = ADP + protein N-phospho-L-histidine.</text>
        <dbReference type="EC" id="2.7.13.3"/>
    </reaction>
</comment>
<evidence type="ECO:0000256" key="7">
    <source>
        <dbReference type="ARBA" id="ARBA00022777"/>
    </source>
</evidence>
<evidence type="ECO:0000256" key="9">
    <source>
        <dbReference type="ARBA" id="ARBA00023012"/>
    </source>
</evidence>
<evidence type="ECO:0000256" key="4">
    <source>
        <dbReference type="ARBA" id="ARBA00022553"/>
    </source>
</evidence>
<dbReference type="SUPFAM" id="SSF55785">
    <property type="entry name" value="PYP-like sensor domain (PAS domain)"/>
    <property type="match status" value="1"/>
</dbReference>
<dbReference type="CDD" id="cd00130">
    <property type="entry name" value="PAS"/>
    <property type="match status" value="1"/>
</dbReference>
<dbReference type="SUPFAM" id="SSF47384">
    <property type="entry name" value="Homodimeric domain of signal transducing histidine kinase"/>
    <property type="match status" value="1"/>
</dbReference>
<dbReference type="PRINTS" id="PR00344">
    <property type="entry name" value="BCTRLSENSOR"/>
</dbReference>
<dbReference type="CDD" id="cd16922">
    <property type="entry name" value="HATPase_EvgS-ArcB-TorS-like"/>
    <property type="match status" value="1"/>
</dbReference>
<evidence type="ECO:0000313" key="16">
    <source>
        <dbReference type="Proteomes" id="UP000095347"/>
    </source>
</evidence>
<evidence type="ECO:0000256" key="2">
    <source>
        <dbReference type="ARBA" id="ARBA00004370"/>
    </source>
</evidence>
<dbReference type="SMART" id="SM00387">
    <property type="entry name" value="HATPase_c"/>
    <property type="match status" value="1"/>
</dbReference>
<dbReference type="Gene3D" id="3.30.565.10">
    <property type="entry name" value="Histidine kinase-like ATPase, C-terminal domain"/>
    <property type="match status" value="1"/>
</dbReference>
<accession>A0A1E5Q4W3</accession>
<dbReference type="InterPro" id="IPR035965">
    <property type="entry name" value="PAS-like_dom_sf"/>
</dbReference>
<comment type="subcellular location">
    <subcellularLocation>
        <location evidence="2">Membrane</location>
    </subcellularLocation>
</comment>
<dbReference type="GO" id="GO:0005524">
    <property type="term" value="F:ATP binding"/>
    <property type="evidence" value="ECO:0007669"/>
    <property type="project" value="UniProtKB-KW"/>
</dbReference>
<dbReference type="SMART" id="SM00086">
    <property type="entry name" value="PAC"/>
    <property type="match status" value="1"/>
</dbReference>
<dbReference type="SUPFAM" id="SSF55874">
    <property type="entry name" value="ATPase domain of HSP90 chaperone/DNA topoisomerase II/histidine kinase"/>
    <property type="match status" value="1"/>
</dbReference>
<keyword evidence="7" id="KW-0418">Kinase</keyword>
<dbReference type="InterPro" id="IPR013767">
    <property type="entry name" value="PAS_fold"/>
</dbReference>
<gene>
    <name evidence="15" type="ORF">BEN30_15665</name>
</gene>
<dbReference type="Pfam" id="PF00512">
    <property type="entry name" value="HisKA"/>
    <property type="match status" value="1"/>
</dbReference>
<dbReference type="FunFam" id="1.10.287.130:FF:000038">
    <property type="entry name" value="Sensory transduction histidine kinase"/>
    <property type="match status" value="1"/>
</dbReference>
<keyword evidence="11" id="KW-1133">Transmembrane helix</keyword>
<dbReference type="InterPro" id="IPR036097">
    <property type="entry name" value="HisK_dim/P_sf"/>
</dbReference>
<feature type="domain" description="PAS" evidence="13">
    <location>
        <begin position="98"/>
        <end position="144"/>
    </location>
</feature>
<dbReference type="PROSITE" id="PS50113">
    <property type="entry name" value="PAC"/>
    <property type="match status" value="1"/>
</dbReference>
<keyword evidence="10 11" id="KW-0472">Membrane</keyword>
<evidence type="ECO:0000256" key="3">
    <source>
        <dbReference type="ARBA" id="ARBA00012438"/>
    </source>
</evidence>
<dbReference type="GO" id="GO:0006355">
    <property type="term" value="P:regulation of DNA-templated transcription"/>
    <property type="evidence" value="ECO:0007669"/>
    <property type="project" value="InterPro"/>
</dbReference>
<dbReference type="GO" id="GO:0000155">
    <property type="term" value="F:phosphorelay sensor kinase activity"/>
    <property type="evidence" value="ECO:0007669"/>
    <property type="project" value="InterPro"/>
</dbReference>
<dbReference type="EC" id="2.7.13.3" evidence="3"/>
<reference evidence="16" key="1">
    <citation type="submission" date="2016-07" db="EMBL/GenBank/DDBJ databases">
        <authorList>
            <person name="Florea S."/>
            <person name="Webb J.S."/>
            <person name="Jaromczyk J."/>
            <person name="Schardl C.L."/>
        </authorList>
    </citation>
    <scope>NUCLEOTIDE SEQUENCE [LARGE SCALE GENOMIC DNA]</scope>
    <source>
        <strain evidence="16">MV-1</strain>
    </source>
</reference>
<sequence length="472" mass="51956">MAVLIVIAASVLTFDLIMPLGVAGGVPYIALVLAGYWLNDRRHIYTLAVIGSVLTMVGYLGSPDGGIPWVVLTNRALALFAIWTAAFLTYSYKKAERRERILSHAVEQSGDLVFITDLKGDIIYTNTQFTAVTGYEQSEVLGKNPRFLKSGHTPSETYKHLWENLLAGKSWRGEIQDRCKDGSLYWAAARVTPIRDRDGQITHFLAMHEDITARKTEHQQLITARVEAEMANRTKSEFLANMSHELRTPLNAIIGFSNLLKNKTVSGILGNKQLEYVNDIHESGEHLLELINDVLDVSVIEAQSLNLQEELIDPIKAARAALRIVAGRIDDGQLNLVESLDVPDVEIYLDERRFKQILLNLLANAVKFTPEGGRVELLAKYQPGDKLCFSIKDTGIGMDADELAKALTKFGQVDSSLARRYEGTGLGLTLATGLAEALGGSLKLTSEKGVGTTATLTFSAKRIAHRPDQTSH</sequence>
<dbReference type="InterPro" id="IPR000014">
    <property type="entry name" value="PAS"/>
</dbReference>
<dbReference type="AlphaFoldDB" id="A0A1E5Q4W3"/>
<evidence type="ECO:0000256" key="1">
    <source>
        <dbReference type="ARBA" id="ARBA00000085"/>
    </source>
</evidence>
<keyword evidence="5" id="KW-0808">Transferase</keyword>
<proteinExistence type="predicted"/>
<feature type="transmembrane region" description="Helical" evidence="11">
    <location>
        <begin position="67"/>
        <end position="90"/>
    </location>
</feature>